<dbReference type="EMBL" id="BAAASZ010000007">
    <property type="protein sequence ID" value="GAA2428818.1"/>
    <property type="molecule type" value="Genomic_DNA"/>
</dbReference>
<evidence type="ECO:0000313" key="4">
    <source>
        <dbReference type="Proteomes" id="UP001501638"/>
    </source>
</evidence>
<sequence length="298" mass="31088">MSAASSLDALLTVQRARAAARAGDLERAAALLDGLDTPDAVAVPALDLRARVHAQRGESAEADACWARVLELSPGHAGALAGRRTLAEVRAGRRRPRPRTSVTWAAVAAVVAVSVPAAGAVYVAADTDDRAARPAADADRRRADALAERLAALETDRTRAADRRARALEAVADALTLPGVRVQRRARDVRLLFEDGLFPYGTHLDPAGAELLTRVGRVLADLDADVTIVGHSVVVPGGRPGGGSPMALARAQVGARHLAEAGGLPLTAFALRTADQRHGPHPDPSDNRTLTLLVAPRS</sequence>
<reference evidence="3 4" key="1">
    <citation type="journal article" date="2019" name="Int. J. Syst. Evol. Microbiol.">
        <title>The Global Catalogue of Microorganisms (GCM) 10K type strain sequencing project: providing services to taxonomists for standard genome sequencing and annotation.</title>
        <authorList>
            <consortium name="The Broad Institute Genomics Platform"/>
            <consortium name="The Broad Institute Genome Sequencing Center for Infectious Disease"/>
            <person name="Wu L."/>
            <person name="Ma J."/>
        </authorList>
    </citation>
    <scope>NUCLEOTIDE SEQUENCE [LARGE SCALE GENOMIC DNA]</scope>
    <source>
        <strain evidence="3 4">JCM 6305</strain>
    </source>
</reference>
<gene>
    <name evidence="3" type="ORF">GCM10010405_09360</name>
</gene>
<accession>A0ABN3JF82</accession>
<feature type="coiled-coil region" evidence="1">
    <location>
        <begin position="136"/>
        <end position="163"/>
    </location>
</feature>
<comment type="caution">
    <text evidence="3">The sequence shown here is derived from an EMBL/GenBank/DDBJ whole genome shotgun (WGS) entry which is preliminary data.</text>
</comment>
<keyword evidence="4" id="KW-1185">Reference proteome</keyword>
<dbReference type="Proteomes" id="UP001501638">
    <property type="component" value="Unassembled WGS sequence"/>
</dbReference>
<evidence type="ECO:0000313" key="3">
    <source>
        <dbReference type="EMBL" id="GAA2428818.1"/>
    </source>
</evidence>
<keyword evidence="2" id="KW-0812">Transmembrane</keyword>
<keyword evidence="2" id="KW-0472">Membrane</keyword>
<keyword evidence="2" id="KW-1133">Transmembrane helix</keyword>
<dbReference type="RefSeq" id="WP_344320782.1">
    <property type="nucleotide sequence ID" value="NZ_BAAASZ010000007.1"/>
</dbReference>
<evidence type="ECO:0000256" key="2">
    <source>
        <dbReference type="SAM" id="Phobius"/>
    </source>
</evidence>
<dbReference type="SUPFAM" id="SSF48452">
    <property type="entry name" value="TPR-like"/>
    <property type="match status" value="1"/>
</dbReference>
<protein>
    <submittedName>
        <fullName evidence="3">Uncharacterized protein</fullName>
    </submittedName>
</protein>
<dbReference type="InterPro" id="IPR011990">
    <property type="entry name" value="TPR-like_helical_dom_sf"/>
</dbReference>
<keyword evidence="1" id="KW-0175">Coiled coil</keyword>
<feature type="transmembrane region" description="Helical" evidence="2">
    <location>
        <begin position="102"/>
        <end position="125"/>
    </location>
</feature>
<name>A0ABN3JF82_9ACTN</name>
<organism evidence="3 4">
    <name type="scientific">Streptomyces macrosporus</name>
    <dbReference type="NCBI Taxonomy" id="44032"/>
    <lineage>
        <taxon>Bacteria</taxon>
        <taxon>Bacillati</taxon>
        <taxon>Actinomycetota</taxon>
        <taxon>Actinomycetes</taxon>
        <taxon>Kitasatosporales</taxon>
        <taxon>Streptomycetaceae</taxon>
        <taxon>Streptomyces</taxon>
    </lineage>
</organism>
<dbReference type="Gene3D" id="1.25.40.10">
    <property type="entry name" value="Tetratricopeptide repeat domain"/>
    <property type="match status" value="1"/>
</dbReference>
<proteinExistence type="predicted"/>
<evidence type="ECO:0000256" key="1">
    <source>
        <dbReference type="SAM" id="Coils"/>
    </source>
</evidence>